<feature type="binding site" evidence="7">
    <location>
        <position position="232"/>
    </location>
    <ligand>
        <name>Zn(2+)</name>
        <dbReference type="ChEBI" id="CHEBI:29105"/>
    </ligand>
</feature>
<feature type="binding site" evidence="7">
    <location>
        <position position="258"/>
    </location>
    <ligand>
        <name>Zn(2+)</name>
        <dbReference type="ChEBI" id="CHEBI:29105"/>
    </ligand>
</feature>
<protein>
    <recommendedName>
        <fullName evidence="8">Deacetylase sirtuin-type domain-containing protein</fullName>
    </recommendedName>
</protein>
<feature type="active site" description="Proton acceptor" evidence="7">
    <location>
        <position position="224"/>
    </location>
</feature>
<dbReference type="InterPro" id="IPR050134">
    <property type="entry name" value="NAD-dep_sirtuin_deacylases"/>
</dbReference>
<dbReference type="PANTHER" id="PTHR11085">
    <property type="entry name" value="NAD-DEPENDENT PROTEIN DEACYLASE SIRTUIN-5, MITOCHONDRIAL-RELATED"/>
    <property type="match status" value="1"/>
</dbReference>
<sequence length="457" mass="49803">MSDGTTGDRERLPRGVKRDSDYAVLNTGQLIPDVESPKQATTKKMRPPVVCVWCHEPGDVVLCVNCDSPFHRVCALKRDPSATALCAKCLPRGPRYRLPTATTLDDAVRLLREAKNIVVLVGAGISVSCGIPDFRSENGIYTIIQKMGLNLPEPEALFDIDFFRSDPFPFFHFAMDFFQGTYTPSRTHRFLRELYDAKKLLRVYSQNIDGLEADAGVPNVVACHGSLATASCMLCGKNVPTSTLRLPEVVAANAIPRCDCGGVMKPDITFFGQALAPTIRESLAMDAPKVDLLIVIGTSLQVSPVSDIPAYLPRDVPQLLINMESVVARGTDGFDVELLGACDTVVEYLHKAMAAANDAGASTNDAADTGAPHHHEPNVYCFGNDACYWSDDEDDDEKGPLVDAFFQCDGCAEEVDCEEASRFSCTTCFDYDLCEACHASEDIKASHYDGQHAFALH</sequence>
<dbReference type="GO" id="GO:0070403">
    <property type="term" value="F:NAD+ binding"/>
    <property type="evidence" value="ECO:0007669"/>
    <property type="project" value="InterPro"/>
</dbReference>
<dbReference type="EMBL" id="KK583241">
    <property type="protein sequence ID" value="KDO24554.1"/>
    <property type="molecule type" value="Genomic_DNA"/>
</dbReference>
<evidence type="ECO:0000256" key="7">
    <source>
        <dbReference type="PROSITE-ProRule" id="PRU00236"/>
    </source>
</evidence>
<dbReference type="Gene3D" id="3.30.1600.10">
    <property type="entry name" value="SIR2/SIRT2 'Small Domain"/>
    <property type="match status" value="1"/>
</dbReference>
<dbReference type="KEGG" id="spar:SPRG_10369"/>
<dbReference type="InterPro" id="IPR011011">
    <property type="entry name" value="Znf_FYVE_PHD"/>
</dbReference>
<keyword evidence="6" id="KW-0520">NAD</keyword>
<feature type="domain" description="Deacetylase sirtuin-type" evidence="8">
    <location>
        <begin position="97"/>
        <end position="362"/>
    </location>
</feature>
<dbReference type="InterPro" id="IPR003000">
    <property type="entry name" value="Sirtuin"/>
</dbReference>
<proteinExistence type="predicted"/>
<evidence type="ECO:0000256" key="2">
    <source>
        <dbReference type="ARBA" id="ARBA00022679"/>
    </source>
</evidence>
<dbReference type="Proteomes" id="UP000030745">
    <property type="component" value="Unassembled WGS sequence"/>
</dbReference>
<dbReference type="AlphaFoldDB" id="A0A067C196"/>
<evidence type="ECO:0000313" key="10">
    <source>
        <dbReference type="Proteomes" id="UP000030745"/>
    </source>
</evidence>
<evidence type="ECO:0000313" key="9">
    <source>
        <dbReference type="EMBL" id="KDO24554.1"/>
    </source>
</evidence>
<dbReference type="OrthoDB" id="420264at2759"/>
<evidence type="ECO:0000259" key="8">
    <source>
        <dbReference type="PROSITE" id="PS50305"/>
    </source>
</evidence>
<feature type="binding site" evidence="7">
    <location>
        <position position="235"/>
    </location>
    <ligand>
        <name>Zn(2+)</name>
        <dbReference type="ChEBI" id="CHEBI:29105"/>
    </ligand>
</feature>
<dbReference type="VEuPathDB" id="FungiDB:SPRG_10369"/>
<dbReference type="SUPFAM" id="SSF57850">
    <property type="entry name" value="RING/U-box"/>
    <property type="match status" value="1"/>
</dbReference>
<name>A0A067C196_SAPPC</name>
<dbReference type="GO" id="GO:0005634">
    <property type="term" value="C:nucleus"/>
    <property type="evidence" value="ECO:0007669"/>
    <property type="project" value="TreeGrafter"/>
</dbReference>
<dbReference type="STRING" id="695850.A0A067C196"/>
<reference evidence="9 10" key="1">
    <citation type="journal article" date="2013" name="PLoS Genet.">
        <title>Distinctive expansion of potential virulence genes in the genome of the oomycete fish pathogen Saprolegnia parasitica.</title>
        <authorList>
            <person name="Jiang R.H."/>
            <person name="de Bruijn I."/>
            <person name="Haas B.J."/>
            <person name="Belmonte R."/>
            <person name="Lobach L."/>
            <person name="Christie J."/>
            <person name="van den Ackerveken G."/>
            <person name="Bottin A."/>
            <person name="Bulone V."/>
            <person name="Diaz-Moreno S.M."/>
            <person name="Dumas B."/>
            <person name="Fan L."/>
            <person name="Gaulin E."/>
            <person name="Govers F."/>
            <person name="Grenville-Briggs L.J."/>
            <person name="Horner N.R."/>
            <person name="Levin J.Z."/>
            <person name="Mammella M."/>
            <person name="Meijer H.J."/>
            <person name="Morris P."/>
            <person name="Nusbaum C."/>
            <person name="Oome S."/>
            <person name="Phillips A.J."/>
            <person name="van Rooyen D."/>
            <person name="Rzeszutek E."/>
            <person name="Saraiva M."/>
            <person name="Secombes C.J."/>
            <person name="Seidl M.F."/>
            <person name="Snel B."/>
            <person name="Stassen J.H."/>
            <person name="Sykes S."/>
            <person name="Tripathy S."/>
            <person name="van den Berg H."/>
            <person name="Vega-Arreguin J.C."/>
            <person name="Wawra S."/>
            <person name="Young S.K."/>
            <person name="Zeng Q."/>
            <person name="Dieguez-Uribeondo J."/>
            <person name="Russ C."/>
            <person name="Tyler B.M."/>
            <person name="van West P."/>
        </authorList>
    </citation>
    <scope>NUCLEOTIDE SEQUENCE [LARGE SCALE GENOMIC DNA]</scope>
    <source>
        <strain evidence="9 10">CBS 223.65</strain>
    </source>
</reference>
<evidence type="ECO:0000256" key="5">
    <source>
        <dbReference type="ARBA" id="ARBA00022833"/>
    </source>
</evidence>
<dbReference type="SUPFAM" id="SSF57903">
    <property type="entry name" value="FYVE/PHD zinc finger"/>
    <property type="match status" value="1"/>
</dbReference>
<dbReference type="InterPro" id="IPR029035">
    <property type="entry name" value="DHS-like_NAD/FAD-binding_dom"/>
</dbReference>
<feature type="binding site" evidence="7">
    <location>
        <position position="260"/>
    </location>
    <ligand>
        <name>Zn(2+)</name>
        <dbReference type="ChEBI" id="CHEBI:29105"/>
    </ligand>
</feature>
<keyword evidence="5 7" id="KW-0862">Zinc</keyword>
<dbReference type="InterPro" id="IPR000433">
    <property type="entry name" value="Znf_ZZ"/>
</dbReference>
<accession>A0A067C196</accession>
<dbReference type="InterPro" id="IPR013083">
    <property type="entry name" value="Znf_RING/FYVE/PHD"/>
</dbReference>
<dbReference type="GeneID" id="24132484"/>
<keyword evidence="10" id="KW-1185">Reference proteome</keyword>
<dbReference type="SUPFAM" id="SSF52467">
    <property type="entry name" value="DHS-like NAD/FAD-binding domain"/>
    <property type="match status" value="1"/>
</dbReference>
<dbReference type="GO" id="GO:0008270">
    <property type="term" value="F:zinc ion binding"/>
    <property type="evidence" value="ECO:0007669"/>
    <property type="project" value="UniProtKB-KW"/>
</dbReference>
<evidence type="ECO:0000256" key="3">
    <source>
        <dbReference type="ARBA" id="ARBA00022723"/>
    </source>
</evidence>
<dbReference type="InterPro" id="IPR026591">
    <property type="entry name" value="Sirtuin_cat_small_dom_sf"/>
</dbReference>
<dbReference type="Gene3D" id="3.40.50.1220">
    <property type="entry name" value="TPP-binding domain"/>
    <property type="match status" value="1"/>
</dbReference>
<keyword evidence="4" id="KW-0863">Zinc-finger</keyword>
<evidence type="ECO:0000256" key="4">
    <source>
        <dbReference type="ARBA" id="ARBA00022771"/>
    </source>
</evidence>
<dbReference type="PANTHER" id="PTHR11085:SF9">
    <property type="entry name" value="NAD-DEPENDENT PROTEIN DEACETYLASE SIRTUIN-1"/>
    <property type="match status" value="1"/>
</dbReference>
<dbReference type="Pfam" id="PF00569">
    <property type="entry name" value="ZZ"/>
    <property type="match status" value="1"/>
</dbReference>
<dbReference type="InterPro" id="IPR026590">
    <property type="entry name" value="Ssirtuin_cat_dom"/>
</dbReference>
<dbReference type="GO" id="GO:0017136">
    <property type="term" value="F:histone deacetylase activity, NAD-dependent"/>
    <property type="evidence" value="ECO:0007669"/>
    <property type="project" value="TreeGrafter"/>
</dbReference>
<comment type="cofactor">
    <cofactor evidence="1">
        <name>Zn(2+)</name>
        <dbReference type="ChEBI" id="CHEBI:29105"/>
    </cofactor>
</comment>
<keyword evidence="2" id="KW-0808">Transferase</keyword>
<dbReference type="Gene3D" id="3.30.40.10">
    <property type="entry name" value="Zinc/RING finger domain, C3HC4 (zinc finger)"/>
    <property type="match status" value="1"/>
</dbReference>
<evidence type="ECO:0000256" key="1">
    <source>
        <dbReference type="ARBA" id="ARBA00001947"/>
    </source>
</evidence>
<organism evidence="9 10">
    <name type="scientific">Saprolegnia parasitica (strain CBS 223.65)</name>
    <dbReference type="NCBI Taxonomy" id="695850"/>
    <lineage>
        <taxon>Eukaryota</taxon>
        <taxon>Sar</taxon>
        <taxon>Stramenopiles</taxon>
        <taxon>Oomycota</taxon>
        <taxon>Saprolegniomycetes</taxon>
        <taxon>Saprolegniales</taxon>
        <taxon>Saprolegniaceae</taxon>
        <taxon>Saprolegnia</taxon>
    </lineage>
</organism>
<gene>
    <name evidence="9" type="ORF">SPRG_10369</name>
</gene>
<keyword evidence="3 7" id="KW-0479">Metal-binding</keyword>
<dbReference type="InterPro" id="IPR043145">
    <property type="entry name" value="Znf_ZZ_sf"/>
</dbReference>
<evidence type="ECO:0000256" key="6">
    <source>
        <dbReference type="ARBA" id="ARBA00023027"/>
    </source>
</evidence>
<dbReference type="RefSeq" id="XP_012204815.1">
    <property type="nucleotide sequence ID" value="XM_012349425.1"/>
</dbReference>
<dbReference type="Gene3D" id="3.30.60.90">
    <property type="match status" value="1"/>
</dbReference>
<dbReference type="PROSITE" id="PS50305">
    <property type="entry name" value="SIRTUIN"/>
    <property type="match status" value="1"/>
</dbReference>
<dbReference type="OMA" id="QIDYFRE"/>
<dbReference type="Pfam" id="PF02146">
    <property type="entry name" value="SIR2"/>
    <property type="match status" value="1"/>
</dbReference>